<dbReference type="PROSITE" id="PS50893">
    <property type="entry name" value="ABC_TRANSPORTER_2"/>
    <property type="match status" value="1"/>
</dbReference>
<dbReference type="InterPro" id="IPR003439">
    <property type="entry name" value="ABC_transporter-like_ATP-bd"/>
</dbReference>
<keyword evidence="3 5" id="KW-0067">ATP-binding</keyword>
<dbReference type="Gene3D" id="3.40.50.300">
    <property type="entry name" value="P-loop containing nucleotide triphosphate hydrolases"/>
    <property type="match status" value="1"/>
</dbReference>
<feature type="domain" description="ABC transporter" evidence="4">
    <location>
        <begin position="21"/>
        <end position="252"/>
    </location>
</feature>
<dbReference type="EMBL" id="CP070619">
    <property type="protein sequence ID" value="QSE92985.1"/>
    <property type="molecule type" value="Genomic_DNA"/>
</dbReference>
<evidence type="ECO:0000256" key="3">
    <source>
        <dbReference type="ARBA" id="ARBA00022840"/>
    </source>
</evidence>
<name>A0A974W8B0_9NOCA</name>
<dbReference type="Proteomes" id="UP000662986">
    <property type="component" value="Chromosome"/>
</dbReference>
<reference evidence="5 6" key="1">
    <citation type="journal article" date="2021" name="Microbiol. Resour. Announc.">
        <title>Complete Genome Sequences of Two Rhodococcus sp. Strains with Large and Linear Chromosomes, Isolated from Apple Rhizosphere.</title>
        <authorList>
            <person name="Benning S."/>
            <person name="Brugnone N."/>
            <person name="Siani R."/>
            <person name="Kublik S."/>
            <person name="Schloter M."/>
            <person name="Rad V."/>
        </authorList>
    </citation>
    <scope>NUCLEOTIDE SEQUENCE [LARGE SCALE GENOMIC DNA]</scope>
    <source>
        <strain evidence="5 6">R79</strain>
    </source>
</reference>
<dbReference type="Pfam" id="PF00005">
    <property type="entry name" value="ABC_tran"/>
    <property type="match status" value="1"/>
</dbReference>
<organism evidence="5 6">
    <name type="scientific">Rhodococcus pseudokoreensis</name>
    <dbReference type="NCBI Taxonomy" id="2811421"/>
    <lineage>
        <taxon>Bacteria</taxon>
        <taxon>Bacillati</taxon>
        <taxon>Actinomycetota</taxon>
        <taxon>Actinomycetes</taxon>
        <taxon>Mycobacteriales</taxon>
        <taxon>Nocardiaceae</taxon>
        <taxon>Rhodococcus</taxon>
    </lineage>
</organism>
<evidence type="ECO:0000313" key="5">
    <source>
        <dbReference type="EMBL" id="QSE92985.1"/>
    </source>
</evidence>
<accession>A0A974W8B0</accession>
<evidence type="ECO:0000313" key="6">
    <source>
        <dbReference type="Proteomes" id="UP000662986"/>
    </source>
</evidence>
<dbReference type="InterPro" id="IPR050166">
    <property type="entry name" value="ABC_transporter_ATP-bind"/>
</dbReference>
<dbReference type="PROSITE" id="PS00211">
    <property type="entry name" value="ABC_TRANSPORTER_1"/>
    <property type="match status" value="1"/>
</dbReference>
<protein>
    <submittedName>
        <fullName evidence="5">ABC transporter ATP-binding protein</fullName>
    </submittedName>
</protein>
<dbReference type="RefSeq" id="WP_206009446.1">
    <property type="nucleotide sequence ID" value="NZ_CP070619.1"/>
</dbReference>
<dbReference type="InterPro" id="IPR027417">
    <property type="entry name" value="P-loop_NTPase"/>
</dbReference>
<dbReference type="SUPFAM" id="SSF52540">
    <property type="entry name" value="P-loop containing nucleoside triphosphate hydrolases"/>
    <property type="match status" value="1"/>
</dbReference>
<dbReference type="InterPro" id="IPR003593">
    <property type="entry name" value="AAA+_ATPase"/>
</dbReference>
<proteinExistence type="predicted"/>
<sequence length="276" mass="30431">MPNASTPVATHMATHTVRPKIEFQRLGKRFHRKSQSVTVMEGLDLTVNEGEFVCVVGPSGCGKSTLLNMSAGLMLPSAGKVLYDGAPVPEPNTKVGYVTQKDNLMPWRTVTANIALPLQIRRMGKDAIRNRVAEMIELVGLAGFEKAYPGELSGGMRKRVTLARTLAHKPEVIFADEPFGALDAQLRGIMQQELLRIWAASKCTVVFITHDISEAVALGDRVVVLSARPSQVKVDVPIDLPRPRDLSKLRFDPRFSELNEYLWSVLSEDLNEGDEV</sequence>
<dbReference type="GO" id="GO:0005524">
    <property type="term" value="F:ATP binding"/>
    <property type="evidence" value="ECO:0007669"/>
    <property type="project" value="UniProtKB-KW"/>
</dbReference>
<dbReference type="SMART" id="SM00382">
    <property type="entry name" value="AAA"/>
    <property type="match status" value="1"/>
</dbReference>
<dbReference type="CDD" id="cd03293">
    <property type="entry name" value="ABC_NrtD_SsuB_transporters"/>
    <property type="match status" value="1"/>
</dbReference>
<dbReference type="PANTHER" id="PTHR42788">
    <property type="entry name" value="TAURINE IMPORT ATP-BINDING PROTEIN-RELATED"/>
    <property type="match status" value="1"/>
</dbReference>
<gene>
    <name evidence="5" type="ORF">JWS13_32540</name>
</gene>
<keyword evidence="6" id="KW-1185">Reference proteome</keyword>
<evidence type="ECO:0000256" key="1">
    <source>
        <dbReference type="ARBA" id="ARBA00022448"/>
    </source>
</evidence>
<evidence type="ECO:0000259" key="4">
    <source>
        <dbReference type="PROSITE" id="PS50893"/>
    </source>
</evidence>
<evidence type="ECO:0000256" key="2">
    <source>
        <dbReference type="ARBA" id="ARBA00022741"/>
    </source>
</evidence>
<keyword evidence="1" id="KW-0813">Transport</keyword>
<dbReference type="InterPro" id="IPR017871">
    <property type="entry name" value="ABC_transporter-like_CS"/>
</dbReference>
<keyword evidence="2" id="KW-0547">Nucleotide-binding</keyword>
<reference evidence="5 6" key="2">
    <citation type="journal article" date="2022" name="Arch. Microbiol.">
        <title>Rhodococcus pseudokoreensis sp. nov. isolated from the rhizosphere of young M26 apple rootstocks.</title>
        <authorList>
            <person name="Kampfer P."/>
            <person name="Glaeser S.P."/>
            <person name="Blom J."/>
            <person name="Wolf J."/>
            <person name="Benning S."/>
            <person name="Schloter M."/>
            <person name="Neumann-Schaal M."/>
        </authorList>
    </citation>
    <scope>NUCLEOTIDE SEQUENCE [LARGE SCALE GENOMIC DNA]</scope>
    <source>
        <strain evidence="5 6">R79</strain>
    </source>
</reference>
<dbReference type="PANTHER" id="PTHR42788:SF13">
    <property type="entry name" value="ALIPHATIC SULFONATES IMPORT ATP-BINDING PROTEIN SSUB"/>
    <property type="match status" value="1"/>
</dbReference>